<protein>
    <submittedName>
        <fullName evidence="1">Uncharacterized protein</fullName>
    </submittedName>
</protein>
<accession>A0ACB9LTZ9</accession>
<reference evidence="1 2" key="1">
    <citation type="journal article" date="2022" name="DNA Res.">
        <title>Chromosomal-level genome assembly of the orchid tree Bauhinia variegata (Leguminosae; Cercidoideae) supports the allotetraploid origin hypothesis of Bauhinia.</title>
        <authorList>
            <person name="Zhong Y."/>
            <person name="Chen Y."/>
            <person name="Zheng D."/>
            <person name="Pang J."/>
            <person name="Liu Y."/>
            <person name="Luo S."/>
            <person name="Meng S."/>
            <person name="Qian L."/>
            <person name="Wei D."/>
            <person name="Dai S."/>
            <person name="Zhou R."/>
        </authorList>
    </citation>
    <scope>NUCLEOTIDE SEQUENCE [LARGE SCALE GENOMIC DNA]</scope>
    <source>
        <strain evidence="1">BV-YZ2020</strain>
    </source>
</reference>
<evidence type="ECO:0000313" key="2">
    <source>
        <dbReference type="Proteomes" id="UP000828941"/>
    </source>
</evidence>
<proteinExistence type="predicted"/>
<sequence length="139" mass="15132">MSREVKEEEEHTQSEEQHAKDYRDPPPIAILYMGELKQWSFYRALIAEFVATLLFLYVTVATVIGHKKQLDPCDGVGLLGIAWSFGGMIFVLVYSTAGISGGHINPAVTLGPLVTRKVSLIRAVAYMVSQCSGAICGVG</sequence>
<gene>
    <name evidence="1" type="ORF">L6164_027601</name>
</gene>
<organism evidence="1 2">
    <name type="scientific">Bauhinia variegata</name>
    <name type="common">Purple orchid tree</name>
    <name type="synonym">Phanera variegata</name>
    <dbReference type="NCBI Taxonomy" id="167791"/>
    <lineage>
        <taxon>Eukaryota</taxon>
        <taxon>Viridiplantae</taxon>
        <taxon>Streptophyta</taxon>
        <taxon>Embryophyta</taxon>
        <taxon>Tracheophyta</taxon>
        <taxon>Spermatophyta</taxon>
        <taxon>Magnoliopsida</taxon>
        <taxon>eudicotyledons</taxon>
        <taxon>Gunneridae</taxon>
        <taxon>Pentapetalae</taxon>
        <taxon>rosids</taxon>
        <taxon>fabids</taxon>
        <taxon>Fabales</taxon>
        <taxon>Fabaceae</taxon>
        <taxon>Cercidoideae</taxon>
        <taxon>Cercideae</taxon>
        <taxon>Bauhiniinae</taxon>
        <taxon>Bauhinia</taxon>
    </lineage>
</organism>
<dbReference type="Proteomes" id="UP000828941">
    <property type="component" value="Chromosome 11"/>
</dbReference>
<name>A0ACB9LTZ9_BAUVA</name>
<dbReference type="EMBL" id="CM039436">
    <property type="protein sequence ID" value="KAI4314721.1"/>
    <property type="molecule type" value="Genomic_DNA"/>
</dbReference>
<evidence type="ECO:0000313" key="1">
    <source>
        <dbReference type="EMBL" id="KAI4314721.1"/>
    </source>
</evidence>
<comment type="caution">
    <text evidence="1">The sequence shown here is derived from an EMBL/GenBank/DDBJ whole genome shotgun (WGS) entry which is preliminary data.</text>
</comment>
<keyword evidence="2" id="KW-1185">Reference proteome</keyword>